<dbReference type="eggNOG" id="ENOG5032SB3">
    <property type="taxonomic scope" value="Bacteria"/>
</dbReference>
<sequence>MLLDHDYEDEKKKVYKKLIKSFFIGFLLITGLITYGVYWLFYDYSRFKQELIVESTSPGGTYTIKAYLNNGGATVSYTVLGELVFNQQNKRPKKIYWQYREENADIVWLDDQTVRINQVQLELPHQTYDYRRGVK</sequence>
<comment type="caution">
    <text evidence="2">The sequence shown here is derived from an EMBL/GenBank/DDBJ whole genome shotgun (WGS) entry which is preliminary data.</text>
</comment>
<keyword evidence="1" id="KW-1133">Transmembrane helix</keyword>
<evidence type="ECO:0000313" key="2">
    <source>
        <dbReference type="EMBL" id="GAE35163.1"/>
    </source>
</evidence>
<dbReference type="Proteomes" id="UP000018896">
    <property type="component" value="Unassembled WGS sequence"/>
</dbReference>
<evidence type="ECO:0000256" key="1">
    <source>
        <dbReference type="SAM" id="Phobius"/>
    </source>
</evidence>
<dbReference type="AlphaFoldDB" id="W4QU71"/>
<dbReference type="Pfam" id="PF17428">
    <property type="entry name" value="DUF5412"/>
    <property type="match status" value="1"/>
</dbReference>
<dbReference type="InterPro" id="IPR035406">
    <property type="entry name" value="DUF5412"/>
</dbReference>
<proteinExistence type="predicted"/>
<reference evidence="2 3" key="1">
    <citation type="journal article" date="2014" name="Genome Announc.">
        <title>Draft Genome Sequences of Three Alkaliphilic Bacillus Strains, Bacillus wakoensis JCM 9140T, Bacillus akibai JCM 9157T, and Bacillus hemicellulosilyticus JCM 9152T.</title>
        <authorList>
            <person name="Yuki M."/>
            <person name="Oshima K."/>
            <person name="Suda W."/>
            <person name="Oshida Y."/>
            <person name="Kitamura K."/>
            <person name="Iida T."/>
            <person name="Hattori M."/>
            <person name="Ohkuma M."/>
        </authorList>
    </citation>
    <scope>NUCLEOTIDE SEQUENCE [LARGE SCALE GENOMIC DNA]</scope>
    <source>
        <strain evidence="2 3">JCM 9157</strain>
    </source>
</reference>
<dbReference type="EMBL" id="BAUV01000015">
    <property type="protein sequence ID" value="GAE35163.1"/>
    <property type="molecule type" value="Genomic_DNA"/>
</dbReference>
<evidence type="ECO:0000313" key="3">
    <source>
        <dbReference type="Proteomes" id="UP000018896"/>
    </source>
</evidence>
<keyword evidence="1" id="KW-0812">Transmembrane</keyword>
<evidence type="ECO:0008006" key="4">
    <source>
        <dbReference type="Google" id="ProtNLM"/>
    </source>
</evidence>
<keyword evidence="3" id="KW-1185">Reference proteome</keyword>
<dbReference type="OrthoDB" id="2357451at2"/>
<keyword evidence="1" id="KW-0472">Membrane</keyword>
<protein>
    <recommendedName>
        <fullName evidence="4">DUF5412 domain-containing protein</fullName>
    </recommendedName>
</protein>
<gene>
    <name evidence="2" type="ORF">JCM9157_2258</name>
</gene>
<name>W4QU71_HALA3</name>
<feature type="transmembrane region" description="Helical" evidence="1">
    <location>
        <begin position="21"/>
        <end position="41"/>
    </location>
</feature>
<organism evidence="2 3">
    <name type="scientific">Halalkalibacter akibai (strain ATCC 43226 / DSM 21942 / CIP 109018 / JCM 9157 / 1139)</name>
    <name type="common">Bacillus akibai</name>
    <dbReference type="NCBI Taxonomy" id="1236973"/>
    <lineage>
        <taxon>Bacteria</taxon>
        <taxon>Bacillati</taxon>
        <taxon>Bacillota</taxon>
        <taxon>Bacilli</taxon>
        <taxon>Bacillales</taxon>
        <taxon>Bacillaceae</taxon>
        <taxon>Halalkalibacter</taxon>
    </lineage>
</organism>
<accession>W4QU71</accession>